<comment type="caution">
    <text evidence="8">The sequence shown here is derived from an EMBL/GenBank/DDBJ whole genome shotgun (WGS) entry which is preliminary data.</text>
</comment>
<dbReference type="Pfam" id="PF14804">
    <property type="entry name" value="Jag_N"/>
    <property type="match status" value="1"/>
</dbReference>
<dbReference type="InterPro" id="IPR015946">
    <property type="entry name" value="KH_dom-like_a/b"/>
</dbReference>
<evidence type="ECO:0000256" key="1">
    <source>
        <dbReference type="ARBA" id="ARBA00022490"/>
    </source>
</evidence>
<dbReference type="GO" id="GO:0008360">
    <property type="term" value="P:regulation of cell shape"/>
    <property type="evidence" value="ECO:0007669"/>
    <property type="project" value="UniProtKB-KW"/>
</dbReference>
<comment type="function">
    <text evidence="6">A probable RNA chaperone. Forms a complex with KhpA which binds to cellular RNA and controls its expression. Plays a role in peptidoglycan (PG) homeostasis and cell length regulation.</text>
</comment>
<dbReference type="SMART" id="SM00393">
    <property type="entry name" value="R3H"/>
    <property type="match status" value="1"/>
</dbReference>
<name>A0A7X0HR80_9BACI</name>
<evidence type="ECO:0000256" key="2">
    <source>
        <dbReference type="ARBA" id="ARBA00022884"/>
    </source>
</evidence>
<dbReference type="CDD" id="cd02644">
    <property type="entry name" value="R3H_jag"/>
    <property type="match status" value="1"/>
</dbReference>
<dbReference type="SUPFAM" id="SSF82708">
    <property type="entry name" value="R3H domain"/>
    <property type="match status" value="1"/>
</dbReference>
<dbReference type="Gene3D" id="3.30.1370.50">
    <property type="entry name" value="R3H-like domain"/>
    <property type="match status" value="1"/>
</dbReference>
<dbReference type="Proteomes" id="UP000531594">
    <property type="component" value="Unassembled WGS sequence"/>
</dbReference>
<evidence type="ECO:0000256" key="4">
    <source>
        <dbReference type="ARBA" id="ARBA00023186"/>
    </source>
</evidence>
<keyword evidence="9" id="KW-1185">Reference proteome</keyword>
<dbReference type="HAMAP" id="MF_00867">
    <property type="entry name" value="KhpB"/>
    <property type="match status" value="1"/>
</dbReference>
<dbReference type="NCBIfam" id="NF041568">
    <property type="entry name" value="Jag_EloR"/>
    <property type="match status" value="1"/>
</dbReference>
<sequence length="206" mass="23182">MKQVTATGQTVKEAVQSALAQLQTTEDRTDISIIDEGKKGIFGIFGTRPAVVKVTVKVDPIEEAGRFLTDVSEKMGVKVTIETEKNGKQVKFKLSGEKIALLIGKRGQTLNSLQYLTQLVINRYSEQYLNVLLDAEDYRERRNETLIHLAERLAQKAVKTGREVALEPMPAYERKIIHAALVDNKRIKTYSSGEDPYRHIVITPNR</sequence>
<keyword evidence="4 6" id="KW-0143">Chaperone</keyword>
<dbReference type="GO" id="GO:0009252">
    <property type="term" value="P:peptidoglycan biosynthetic process"/>
    <property type="evidence" value="ECO:0007669"/>
    <property type="project" value="UniProtKB-UniRule"/>
</dbReference>
<dbReference type="GO" id="GO:0003723">
    <property type="term" value="F:RNA binding"/>
    <property type="evidence" value="ECO:0007669"/>
    <property type="project" value="UniProtKB-UniRule"/>
</dbReference>
<evidence type="ECO:0000313" key="9">
    <source>
        <dbReference type="Proteomes" id="UP000531594"/>
    </source>
</evidence>
<gene>
    <name evidence="6" type="primary">khpB</name>
    <name evidence="6" type="synonym">eloR</name>
    <name evidence="8" type="ORF">HNR53_002033</name>
</gene>
<dbReference type="InterPro" id="IPR038247">
    <property type="entry name" value="Jag_N_dom_sf"/>
</dbReference>
<protein>
    <recommendedName>
        <fullName evidence="6">RNA-binding protein KhpB</fullName>
    </recommendedName>
    <alternativeName>
        <fullName evidence="6">RNA-binding protein EloR</fullName>
    </alternativeName>
</protein>
<comment type="domain">
    <text evidence="6">Has an N-terminal Jag-N domain and 2 RNA-binding domains (KH and R3H).</text>
</comment>
<accession>A0A7X0HR80</accession>
<keyword evidence="5 6" id="KW-0961">Cell wall biogenesis/degradation</keyword>
<dbReference type="CDD" id="cd02414">
    <property type="entry name" value="KH-II_Jag"/>
    <property type="match status" value="1"/>
</dbReference>
<dbReference type="PANTHER" id="PTHR35800:SF1">
    <property type="entry name" value="RNA-BINDING PROTEIN KHPB"/>
    <property type="match status" value="1"/>
</dbReference>
<dbReference type="Pfam" id="PF01424">
    <property type="entry name" value="R3H"/>
    <property type="match status" value="1"/>
</dbReference>
<dbReference type="EMBL" id="JACHGK010000006">
    <property type="protein sequence ID" value="MBB6445414.1"/>
    <property type="molecule type" value="Genomic_DNA"/>
</dbReference>
<dbReference type="InterPro" id="IPR038008">
    <property type="entry name" value="Jag_KH"/>
</dbReference>
<dbReference type="InterPro" id="IPR034079">
    <property type="entry name" value="R3H_KhpB"/>
</dbReference>
<feature type="region of interest" description="Jag_N domain" evidence="6">
    <location>
        <begin position="5"/>
        <end position="55"/>
    </location>
</feature>
<dbReference type="Pfam" id="PF13083">
    <property type="entry name" value="KH_KhpA-B"/>
    <property type="match status" value="1"/>
</dbReference>
<dbReference type="GO" id="GO:0005737">
    <property type="term" value="C:cytoplasm"/>
    <property type="evidence" value="ECO:0007669"/>
    <property type="project" value="UniProtKB-SubCell"/>
</dbReference>
<keyword evidence="3 6" id="KW-0133">Cell shape</keyword>
<comment type="similarity">
    <text evidence="6">Belongs to the KhpB RNA-binding protein family.</text>
</comment>
<dbReference type="Gene3D" id="3.30.300.20">
    <property type="match status" value="1"/>
</dbReference>
<evidence type="ECO:0000256" key="6">
    <source>
        <dbReference type="HAMAP-Rule" id="MF_00867"/>
    </source>
</evidence>
<organism evidence="8 9">
    <name type="scientific">Bacillus benzoevorans</name>
    <dbReference type="NCBI Taxonomy" id="1456"/>
    <lineage>
        <taxon>Bacteria</taxon>
        <taxon>Bacillati</taxon>
        <taxon>Bacillota</taxon>
        <taxon>Bacilli</taxon>
        <taxon>Bacillales</taxon>
        <taxon>Bacillaceae</taxon>
        <taxon>Bacillus</taxon>
    </lineage>
</organism>
<keyword evidence="2 6" id="KW-0694">RNA-binding</keyword>
<keyword evidence="1 6" id="KW-0963">Cytoplasm</keyword>
<feature type="domain" description="R3H" evidence="7">
    <location>
        <begin position="140"/>
        <end position="206"/>
    </location>
</feature>
<evidence type="ECO:0000256" key="3">
    <source>
        <dbReference type="ARBA" id="ARBA00022960"/>
    </source>
</evidence>
<dbReference type="InterPro" id="IPR039247">
    <property type="entry name" value="KhpB"/>
</dbReference>
<dbReference type="AlphaFoldDB" id="A0A7X0HR80"/>
<comment type="subcellular location">
    <subcellularLocation>
        <location evidence="6">Cytoplasm</location>
    </subcellularLocation>
</comment>
<comment type="subunit">
    <text evidence="6">Forms a complex with KhpA.</text>
</comment>
<evidence type="ECO:0000256" key="5">
    <source>
        <dbReference type="ARBA" id="ARBA00023316"/>
    </source>
</evidence>
<dbReference type="SMART" id="SM01245">
    <property type="entry name" value="Jag_N"/>
    <property type="match status" value="1"/>
</dbReference>
<evidence type="ECO:0000313" key="8">
    <source>
        <dbReference type="EMBL" id="MBB6445414.1"/>
    </source>
</evidence>
<dbReference type="PROSITE" id="PS51061">
    <property type="entry name" value="R3H"/>
    <property type="match status" value="1"/>
</dbReference>
<dbReference type="RefSeq" id="WP_184525442.1">
    <property type="nucleotide sequence ID" value="NZ_JACHGK010000006.1"/>
</dbReference>
<evidence type="ECO:0000259" key="7">
    <source>
        <dbReference type="PROSITE" id="PS51061"/>
    </source>
</evidence>
<dbReference type="PANTHER" id="PTHR35800">
    <property type="entry name" value="PROTEIN JAG"/>
    <property type="match status" value="1"/>
</dbReference>
<dbReference type="InterPro" id="IPR001374">
    <property type="entry name" value="R3H_dom"/>
</dbReference>
<dbReference type="InterPro" id="IPR036867">
    <property type="entry name" value="R3H_dom_sf"/>
</dbReference>
<dbReference type="GO" id="GO:0071555">
    <property type="term" value="P:cell wall organization"/>
    <property type="evidence" value="ECO:0007669"/>
    <property type="project" value="UniProtKB-KW"/>
</dbReference>
<dbReference type="Gene3D" id="3.30.30.80">
    <property type="entry name" value="probable RNA-binding protein from clostridium symbiosum atcc 14940"/>
    <property type="match status" value="1"/>
</dbReference>
<proteinExistence type="inferred from homology"/>
<dbReference type="InterPro" id="IPR032782">
    <property type="entry name" value="KhpB_N"/>
</dbReference>
<reference evidence="8 9" key="1">
    <citation type="submission" date="2020-08" db="EMBL/GenBank/DDBJ databases">
        <title>Genomic Encyclopedia of Type Strains, Phase IV (KMG-IV): sequencing the most valuable type-strain genomes for metagenomic binning, comparative biology and taxonomic classification.</title>
        <authorList>
            <person name="Goeker M."/>
        </authorList>
    </citation>
    <scope>NUCLEOTIDE SEQUENCE [LARGE SCALE GENOMIC DNA]</scope>
    <source>
        <strain evidence="8 9">DSM 5391</strain>
    </source>
</reference>